<proteinExistence type="predicted"/>
<accession>A0A9P1DQ17</accession>
<protein>
    <submittedName>
        <fullName evidence="1">Uncharacterized protein</fullName>
    </submittedName>
</protein>
<dbReference type="EMBL" id="CAMXCT020005735">
    <property type="protein sequence ID" value="CAL1166534.1"/>
    <property type="molecule type" value="Genomic_DNA"/>
</dbReference>
<gene>
    <name evidence="1" type="ORF">C1SCF055_LOCUS38155</name>
</gene>
<evidence type="ECO:0000313" key="3">
    <source>
        <dbReference type="Proteomes" id="UP001152797"/>
    </source>
</evidence>
<dbReference type="EMBL" id="CAMXCT010005735">
    <property type="protein sequence ID" value="CAI4013159.1"/>
    <property type="molecule type" value="Genomic_DNA"/>
</dbReference>
<comment type="caution">
    <text evidence="1">The sequence shown here is derived from an EMBL/GenBank/DDBJ whole genome shotgun (WGS) entry which is preliminary data.</text>
</comment>
<dbReference type="OrthoDB" id="424942at2759"/>
<name>A0A9P1DQ17_9DINO</name>
<dbReference type="InterPro" id="IPR011990">
    <property type="entry name" value="TPR-like_helical_dom_sf"/>
</dbReference>
<feature type="non-terminal residue" evidence="1">
    <location>
        <position position="1"/>
    </location>
</feature>
<dbReference type="SUPFAM" id="SSF48452">
    <property type="entry name" value="TPR-like"/>
    <property type="match status" value="1"/>
</dbReference>
<reference evidence="1" key="1">
    <citation type="submission" date="2022-10" db="EMBL/GenBank/DDBJ databases">
        <authorList>
            <person name="Chen Y."/>
            <person name="Dougan E. K."/>
            <person name="Chan C."/>
            <person name="Rhodes N."/>
            <person name="Thang M."/>
        </authorList>
    </citation>
    <scope>NUCLEOTIDE SEQUENCE</scope>
</reference>
<reference evidence="2" key="2">
    <citation type="submission" date="2024-04" db="EMBL/GenBank/DDBJ databases">
        <authorList>
            <person name="Chen Y."/>
            <person name="Shah S."/>
            <person name="Dougan E. K."/>
            <person name="Thang M."/>
            <person name="Chan C."/>
        </authorList>
    </citation>
    <scope>NUCLEOTIDE SEQUENCE [LARGE SCALE GENOMIC DNA]</scope>
</reference>
<dbReference type="Pfam" id="PF13181">
    <property type="entry name" value="TPR_8"/>
    <property type="match status" value="1"/>
</dbReference>
<dbReference type="InterPro" id="IPR019734">
    <property type="entry name" value="TPR_rpt"/>
</dbReference>
<evidence type="ECO:0000313" key="2">
    <source>
        <dbReference type="EMBL" id="CAL1166534.1"/>
    </source>
</evidence>
<organism evidence="1">
    <name type="scientific">Cladocopium goreaui</name>
    <dbReference type="NCBI Taxonomy" id="2562237"/>
    <lineage>
        <taxon>Eukaryota</taxon>
        <taxon>Sar</taxon>
        <taxon>Alveolata</taxon>
        <taxon>Dinophyceae</taxon>
        <taxon>Suessiales</taxon>
        <taxon>Symbiodiniaceae</taxon>
        <taxon>Cladocopium</taxon>
    </lineage>
</organism>
<evidence type="ECO:0000313" key="1">
    <source>
        <dbReference type="EMBL" id="CAI4013159.1"/>
    </source>
</evidence>
<sequence length="207" mass="23129">SAADVEQFRSEVEALEAEQSEETWRRRETKATYALALSSLAARVYDVTMNLAAALGASGDEEEAMEVYFRAKTAHEDAESGWATMEGNHLIRLQGTSTPSYADVAMNIGDHLNELGKVEEAKELFCKAKEVYLAQGWERTLHLCCTLWICGVRGMGVKGQRREAQETFQEALSAYEKVVLGEESPQYAELLEDFWIIIKDLAAIPRT</sequence>
<dbReference type="AlphaFoldDB" id="A0A9P1DQ17"/>
<dbReference type="Proteomes" id="UP001152797">
    <property type="component" value="Unassembled WGS sequence"/>
</dbReference>
<feature type="non-terminal residue" evidence="1">
    <location>
        <position position="207"/>
    </location>
</feature>
<dbReference type="EMBL" id="CAMXCT030005735">
    <property type="protein sequence ID" value="CAL4800471.1"/>
    <property type="molecule type" value="Genomic_DNA"/>
</dbReference>
<keyword evidence="3" id="KW-1185">Reference proteome</keyword>
<dbReference type="Gene3D" id="1.25.40.10">
    <property type="entry name" value="Tetratricopeptide repeat domain"/>
    <property type="match status" value="1"/>
</dbReference>